<evidence type="ECO:0000256" key="8">
    <source>
        <dbReference type="ARBA" id="ARBA00034078"/>
    </source>
</evidence>
<dbReference type="PROSITE" id="PS50076">
    <property type="entry name" value="DNAJ_2"/>
    <property type="match status" value="1"/>
</dbReference>
<feature type="region of interest" description="Disordered" evidence="9">
    <location>
        <begin position="64"/>
        <end position="86"/>
    </location>
</feature>
<organism evidence="12 13">
    <name type="scientific">Halonotius pteroides</name>
    <dbReference type="NCBI Taxonomy" id="268735"/>
    <lineage>
        <taxon>Archaea</taxon>
        <taxon>Methanobacteriati</taxon>
        <taxon>Methanobacteriota</taxon>
        <taxon>Stenosarchaea group</taxon>
        <taxon>Halobacteria</taxon>
        <taxon>Halobacteriales</taxon>
        <taxon>Haloferacaceae</taxon>
        <taxon>Halonotius</taxon>
    </lineage>
</organism>
<keyword evidence="7" id="KW-0411">Iron-sulfur</keyword>
<dbReference type="NCBIfam" id="NF041393">
    <property type="entry name" value="Frdxn_Halo"/>
    <property type="match status" value="1"/>
</dbReference>
<dbReference type="PROSITE" id="PS00197">
    <property type="entry name" value="2FE2S_FER_1"/>
    <property type="match status" value="1"/>
</dbReference>
<dbReference type="Gene3D" id="1.10.287.110">
    <property type="entry name" value="DnaJ domain"/>
    <property type="match status" value="1"/>
</dbReference>
<evidence type="ECO:0000313" key="12">
    <source>
        <dbReference type="EMBL" id="RJX48160.1"/>
    </source>
</evidence>
<dbReference type="CDD" id="cd00207">
    <property type="entry name" value="fer2"/>
    <property type="match status" value="1"/>
</dbReference>
<sequence length="226" mass="24597">MDPFAVLGVDRDADDETIKRAYRRRAKETHPDRGGSDAEFKRVKDAYEAIQAGEVDDDTEAFVDDLGADAGDPATGDPVTQPEPDPDTEVTYLNYAVLADHGWSLDDDDLFEKAAAADLDEVDYGQFTVEDEQSLLDAAEASGHAWPFACRGGACANCAVAVTDGELSQLVDHILPDELTDEGIRLSCNGKPESDSLEVVYNLEQRDDLADLKLPADRFNKARADD</sequence>
<dbReference type="InterPro" id="IPR001041">
    <property type="entry name" value="2Fe-2S_ferredoxin-type"/>
</dbReference>
<dbReference type="OrthoDB" id="195646at2157"/>
<dbReference type="SMART" id="SM00271">
    <property type="entry name" value="DnaJ"/>
    <property type="match status" value="1"/>
</dbReference>
<dbReference type="InterPro" id="IPR036010">
    <property type="entry name" value="2Fe-2S_ferredoxin-like_sf"/>
</dbReference>
<dbReference type="SUPFAM" id="SSF54292">
    <property type="entry name" value="2Fe-2S ferredoxin-like"/>
    <property type="match status" value="1"/>
</dbReference>
<evidence type="ECO:0000313" key="13">
    <source>
        <dbReference type="Proteomes" id="UP000281564"/>
    </source>
</evidence>
<evidence type="ECO:0000256" key="6">
    <source>
        <dbReference type="ARBA" id="ARBA00023004"/>
    </source>
</evidence>
<accession>A0A3A6Q6W2</accession>
<dbReference type="PROSITE" id="PS51085">
    <property type="entry name" value="2FE2S_FER_2"/>
    <property type="match status" value="1"/>
</dbReference>
<dbReference type="InterPro" id="IPR006058">
    <property type="entry name" value="2Fe2S_fd_BS"/>
</dbReference>
<gene>
    <name evidence="12" type="ORF">DP106_13070</name>
</gene>
<dbReference type="InterPro" id="IPR036869">
    <property type="entry name" value="J_dom_sf"/>
</dbReference>
<evidence type="ECO:0000256" key="9">
    <source>
        <dbReference type="SAM" id="MobiDB-lite"/>
    </source>
</evidence>
<keyword evidence="2" id="KW-0813">Transport</keyword>
<evidence type="ECO:0000256" key="1">
    <source>
        <dbReference type="ARBA" id="ARBA00007874"/>
    </source>
</evidence>
<evidence type="ECO:0000256" key="3">
    <source>
        <dbReference type="ARBA" id="ARBA00022714"/>
    </source>
</evidence>
<dbReference type="RefSeq" id="WP_120085990.1">
    <property type="nucleotide sequence ID" value="NZ_QMDW01000025.1"/>
</dbReference>
<evidence type="ECO:0000259" key="10">
    <source>
        <dbReference type="PROSITE" id="PS50076"/>
    </source>
</evidence>
<dbReference type="Gene3D" id="3.10.20.30">
    <property type="match status" value="1"/>
</dbReference>
<keyword evidence="3" id="KW-0001">2Fe-2S</keyword>
<comment type="similarity">
    <text evidence="1">Belongs to the 2Fe2S plant-type ferredoxin family.</text>
</comment>
<evidence type="ECO:0000256" key="4">
    <source>
        <dbReference type="ARBA" id="ARBA00022723"/>
    </source>
</evidence>
<dbReference type="Proteomes" id="UP000281564">
    <property type="component" value="Unassembled WGS sequence"/>
</dbReference>
<dbReference type="GO" id="GO:0051537">
    <property type="term" value="F:2 iron, 2 sulfur cluster binding"/>
    <property type="evidence" value="ECO:0007669"/>
    <property type="project" value="UniProtKB-KW"/>
</dbReference>
<dbReference type="InterPro" id="IPR012675">
    <property type="entry name" value="Beta-grasp_dom_sf"/>
</dbReference>
<evidence type="ECO:0000256" key="7">
    <source>
        <dbReference type="ARBA" id="ARBA00023014"/>
    </source>
</evidence>
<dbReference type="Pfam" id="PF00111">
    <property type="entry name" value="Fer2"/>
    <property type="match status" value="1"/>
</dbReference>
<evidence type="ECO:0000256" key="2">
    <source>
        <dbReference type="ARBA" id="ARBA00022448"/>
    </source>
</evidence>
<dbReference type="Pfam" id="PF00226">
    <property type="entry name" value="DnaJ"/>
    <property type="match status" value="1"/>
</dbReference>
<keyword evidence="4" id="KW-0479">Metal-binding</keyword>
<dbReference type="AlphaFoldDB" id="A0A3A6Q6W2"/>
<feature type="domain" description="J" evidence="10">
    <location>
        <begin position="2"/>
        <end position="67"/>
    </location>
</feature>
<keyword evidence="6" id="KW-0408">Iron</keyword>
<keyword evidence="13" id="KW-1185">Reference proteome</keyword>
<keyword evidence="5" id="KW-0249">Electron transport</keyword>
<dbReference type="PANTHER" id="PTHR43112">
    <property type="entry name" value="FERREDOXIN"/>
    <property type="match status" value="1"/>
</dbReference>
<dbReference type="SUPFAM" id="SSF46565">
    <property type="entry name" value="Chaperone J-domain"/>
    <property type="match status" value="1"/>
</dbReference>
<feature type="domain" description="2Fe-2S ferredoxin-type" evidence="11">
    <location>
        <begin position="113"/>
        <end position="205"/>
    </location>
</feature>
<comment type="cofactor">
    <cofactor evidence="8">
        <name>[2Fe-2S] cluster</name>
        <dbReference type="ChEBI" id="CHEBI:190135"/>
    </cofactor>
</comment>
<dbReference type="InterPro" id="IPR001623">
    <property type="entry name" value="DnaJ_domain"/>
</dbReference>
<protein>
    <submittedName>
        <fullName evidence="12">Ferredoxin</fullName>
    </submittedName>
</protein>
<dbReference type="InterPro" id="IPR053441">
    <property type="entry name" value="2Fe2S_Ferredoxin"/>
</dbReference>
<dbReference type="EMBL" id="QMDW01000025">
    <property type="protein sequence ID" value="RJX48160.1"/>
    <property type="molecule type" value="Genomic_DNA"/>
</dbReference>
<evidence type="ECO:0000259" key="11">
    <source>
        <dbReference type="PROSITE" id="PS51085"/>
    </source>
</evidence>
<reference evidence="12 13" key="1">
    <citation type="submission" date="2018-06" db="EMBL/GenBank/DDBJ databases">
        <title>Halonotius sp. F13-13 a new haloarchaeeon isolated from a solar saltern from Isla Cristina, Huelva, Spain.</title>
        <authorList>
            <person name="Duran-Viseras A."/>
            <person name="Sanchez-Porro C."/>
            <person name="Ventosa A."/>
        </authorList>
    </citation>
    <scope>NUCLEOTIDE SEQUENCE [LARGE SCALE GENOMIC DNA]</scope>
    <source>
        <strain evidence="12 13">CECT 7525</strain>
    </source>
</reference>
<dbReference type="CDD" id="cd06257">
    <property type="entry name" value="DnaJ"/>
    <property type="match status" value="1"/>
</dbReference>
<dbReference type="GO" id="GO:0046872">
    <property type="term" value="F:metal ion binding"/>
    <property type="evidence" value="ECO:0007669"/>
    <property type="project" value="UniProtKB-KW"/>
</dbReference>
<dbReference type="PANTHER" id="PTHR43112:SF3">
    <property type="entry name" value="FERREDOXIN-2, CHLOROPLASTIC"/>
    <property type="match status" value="1"/>
</dbReference>
<evidence type="ECO:0000256" key="5">
    <source>
        <dbReference type="ARBA" id="ARBA00022982"/>
    </source>
</evidence>
<comment type="caution">
    <text evidence="12">The sequence shown here is derived from an EMBL/GenBank/DDBJ whole genome shotgun (WGS) entry which is preliminary data.</text>
</comment>
<name>A0A3A6Q6W2_9EURY</name>
<proteinExistence type="inferred from homology"/>
<dbReference type="PRINTS" id="PR00625">
    <property type="entry name" value="JDOMAIN"/>
</dbReference>